<accession>A0ABD4TK20</accession>
<dbReference type="Pfam" id="PF08447">
    <property type="entry name" value="PAS_3"/>
    <property type="match status" value="4"/>
</dbReference>
<feature type="domain" description="PAS" evidence="7">
    <location>
        <begin position="1550"/>
        <end position="1621"/>
    </location>
</feature>
<comment type="caution">
    <text evidence="9">The sequence shown here is derived from an EMBL/GenBank/DDBJ whole genome shotgun (WGS) entry which is preliminary data.</text>
</comment>
<dbReference type="GO" id="GO:0004673">
    <property type="term" value="F:protein histidine kinase activity"/>
    <property type="evidence" value="ECO:0007669"/>
    <property type="project" value="UniProtKB-EC"/>
</dbReference>
<feature type="domain" description="PAC" evidence="8">
    <location>
        <begin position="1625"/>
        <end position="1678"/>
    </location>
</feature>
<dbReference type="Gene3D" id="3.30.450.20">
    <property type="entry name" value="PAS domain"/>
    <property type="match status" value="9"/>
</dbReference>
<dbReference type="InterPro" id="IPR000700">
    <property type="entry name" value="PAS-assoc_C"/>
</dbReference>
<dbReference type="SUPFAM" id="SSF55781">
    <property type="entry name" value="GAF domain-like"/>
    <property type="match status" value="2"/>
</dbReference>
<organism evidence="9 10">
    <name type="scientific">Methanocalculus taiwanensis</name>
    <dbReference type="NCBI Taxonomy" id="106207"/>
    <lineage>
        <taxon>Archaea</taxon>
        <taxon>Methanobacteriati</taxon>
        <taxon>Methanobacteriota</taxon>
        <taxon>Stenosarchaea group</taxon>
        <taxon>Methanomicrobia</taxon>
        <taxon>Methanomicrobiales</taxon>
        <taxon>Methanocalculaceae</taxon>
        <taxon>Methanocalculus</taxon>
    </lineage>
</organism>
<dbReference type="Pfam" id="PF14417">
    <property type="entry name" value="MEDS"/>
    <property type="match status" value="1"/>
</dbReference>
<protein>
    <recommendedName>
        <fullName evidence="2">histidine kinase</fullName>
        <ecNumber evidence="2">2.7.13.3</ecNumber>
    </recommendedName>
</protein>
<dbReference type="PANTHER" id="PTHR43304:SF1">
    <property type="entry name" value="PAC DOMAIN-CONTAINING PROTEIN"/>
    <property type="match status" value="1"/>
</dbReference>
<dbReference type="Pfam" id="PF01590">
    <property type="entry name" value="GAF"/>
    <property type="match status" value="1"/>
</dbReference>
<feature type="domain" description="PAC" evidence="8">
    <location>
        <begin position="487"/>
        <end position="539"/>
    </location>
</feature>
<dbReference type="PROSITE" id="PS50113">
    <property type="entry name" value="PAC"/>
    <property type="match status" value="6"/>
</dbReference>
<keyword evidence="10" id="KW-1185">Reference proteome</keyword>
<dbReference type="Pfam" id="PF13188">
    <property type="entry name" value="PAS_8"/>
    <property type="match status" value="1"/>
</dbReference>
<keyword evidence="4" id="KW-0808">Transferase</keyword>
<evidence type="ECO:0000313" key="9">
    <source>
        <dbReference type="EMBL" id="MCQ1538796.1"/>
    </source>
</evidence>
<dbReference type="EMBL" id="VOTZ01000014">
    <property type="protein sequence ID" value="MCQ1538796.1"/>
    <property type="molecule type" value="Genomic_DNA"/>
</dbReference>
<proteinExistence type="predicted"/>
<dbReference type="InterPro" id="IPR013767">
    <property type="entry name" value="PAS_fold"/>
</dbReference>
<feature type="domain" description="PAS" evidence="7">
    <location>
        <begin position="264"/>
        <end position="335"/>
    </location>
</feature>
<dbReference type="InterPro" id="IPR001610">
    <property type="entry name" value="PAC"/>
</dbReference>
<dbReference type="PANTHER" id="PTHR43304">
    <property type="entry name" value="PHYTOCHROME-LIKE PROTEIN CPH1"/>
    <property type="match status" value="1"/>
</dbReference>
<evidence type="ECO:0000256" key="2">
    <source>
        <dbReference type="ARBA" id="ARBA00012438"/>
    </source>
</evidence>
<dbReference type="EC" id="2.7.13.3" evidence="2"/>
<dbReference type="InterPro" id="IPR035965">
    <property type="entry name" value="PAS-like_dom_sf"/>
</dbReference>
<feature type="domain" description="PAS" evidence="7">
    <location>
        <begin position="400"/>
        <end position="445"/>
    </location>
</feature>
<dbReference type="Gene3D" id="3.30.450.40">
    <property type="match status" value="2"/>
</dbReference>
<gene>
    <name evidence="9" type="ORF">FTO68_07335</name>
</gene>
<evidence type="ECO:0000256" key="3">
    <source>
        <dbReference type="ARBA" id="ARBA00022553"/>
    </source>
</evidence>
<comment type="catalytic activity">
    <reaction evidence="1">
        <text>ATP + protein L-histidine = ADP + protein N-phospho-L-histidine.</text>
        <dbReference type="EC" id="2.7.13.3"/>
    </reaction>
</comment>
<dbReference type="InterPro" id="IPR013655">
    <property type="entry name" value="PAS_fold_3"/>
</dbReference>
<dbReference type="NCBIfam" id="TIGR00229">
    <property type="entry name" value="sensory_box"/>
    <property type="match status" value="7"/>
</dbReference>
<dbReference type="InterPro" id="IPR052162">
    <property type="entry name" value="Sensor_kinase/Photoreceptor"/>
</dbReference>
<feature type="domain" description="PAC" evidence="8">
    <location>
        <begin position="1498"/>
        <end position="1549"/>
    </location>
</feature>
<feature type="domain" description="PAC" evidence="8">
    <location>
        <begin position="864"/>
        <end position="917"/>
    </location>
</feature>
<reference evidence="9 10" key="1">
    <citation type="submission" date="2019-08" db="EMBL/GenBank/DDBJ databases">
        <authorList>
            <person name="Chen S.-C."/>
            <person name="Lai M.-C."/>
            <person name="You Y.-T."/>
        </authorList>
    </citation>
    <scope>NUCLEOTIDE SEQUENCE [LARGE SCALE GENOMIC DNA]</scope>
    <source>
        <strain evidence="9 10">P2F9704a</strain>
    </source>
</reference>
<keyword evidence="5" id="KW-0418">Kinase</keyword>
<dbReference type="InterPro" id="IPR003018">
    <property type="entry name" value="GAF"/>
</dbReference>
<evidence type="ECO:0000259" key="7">
    <source>
        <dbReference type="PROSITE" id="PS50112"/>
    </source>
</evidence>
<evidence type="ECO:0000256" key="6">
    <source>
        <dbReference type="SAM" id="Coils"/>
    </source>
</evidence>
<keyword evidence="6" id="KW-0175">Coiled coil</keyword>
<name>A0ABD4TK20_9EURY</name>
<feature type="domain" description="PAC" evidence="8">
    <location>
        <begin position="1877"/>
        <end position="1929"/>
    </location>
</feature>
<dbReference type="Pfam" id="PF13426">
    <property type="entry name" value="PAS_9"/>
    <property type="match status" value="1"/>
</dbReference>
<keyword evidence="3" id="KW-0597">Phosphoprotein</keyword>
<dbReference type="SMART" id="SM00086">
    <property type="entry name" value="PAC"/>
    <property type="match status" value="8"/>
</dbReference>
<dbReference type="Proteomes" id="UP001524383">
    <property type="component" value="Unassembled WGS sequence"/>
</dbReference>
<evidence type="ECO:0000256" key="5">
    <source>
        <dbReference type="ARBA" id="ARBA00022777"/>
    </source>
</evidence>
<dbReference type="PROSITE" id="PS50112">
    <property type="entry name" value="PAS"/>
    <property type="match status" value="3"/>
</dbReference>
<dbReference type="SUPFAM" id="SSF55785">
    <property type="entry name" value="PYP-like sensor domain (PAS domain)"/>
    <property type="match status" value="9"/>
</dbReference>
<dbReference type="InterPro" id="IPR025847">
    <property type="entry name" value="MEDS_domain"/>
</dbReference>
<sequence length="2006" mass="228132">MYHSSGLIPVDERSWEPRIHAKARKGDRDGSPSIDHHVSLIPAIRRVTDIKPGDHLCLIYTSDEEHRKVITAYLRHGLTTNQKVIYIVDERTNEQILRYLRDDGLDPKPYLESGQLEILDAQESYLKGGTFDPEAMIRLLSALTDAALAEGYSALRVTGEMTWALRDLPGTDRLIEYENLLNTFLPENSCIGICQYDRRRFPPDALVDVILTHPFMIIGGEVFHNAYSIEPHRFGDIDRKSHFLDQWIHNLQINRRLLTSLEHERQVAETYLDIAGVMMVALDPQGTILLANQKTAEVLGIPEEDLIGRNWFATAIPDRMRDEVRNVHSMIIRGEAPDLEYFDNPVITSSGVERIIAWHNVLLRNEDGNVAGSLSSGEDVTELRNAEAEKAKEHDDLLESEHRLSDIINFLPDATFAIDENGVVIAWNHAIEEMTGVSAEEMIGQGEYAYAIPFYGERRSMLIDLAFKDDLELRSRYDLLKEMPGAIEAETRYARPRGEGRTLWTRVSPLYNRKGEYTGAIETIRDITGRKNREEALERSEHLQKLILAAVPDILIRCTAEGRYLDILTPDDDRLVLPRDEVIGKTVAEVTSEEIGGRIVSAIALTLETGDLQTIEYALSVPAGYRYFEARISPYATDEVIALIRDITDRKEAEDALRERIKELSCLYRISAAMEHFNLSETEVLRKILEIIPEGFQLPEKTHVRITINDSIYKDPGFVLTNCSLVREIPIHQQAGGTITVCFDDEYSPLTEESAMLRIIAEQIGRYIERIRNNALLEKNNLELAEERSRLLNIIEGTQAGTWEWNVETGETVFNEEWARMLGYTLDELSPVSIATWQDLAEPGDLESAGTLLQKHFAGDLPYYECEMRMRHKDGGWIWIQDRGRVISRADDGRPLMMFGIHLDITDRKIAEEELRQRNEELATAEEELRSQLDELVATQQQLRESEEYIRTVLDNLPIGVAVNSVDPEVNFEYFNENFFRIYRTTAESLKSPDAFWDVVYEDPVFRSELRERVLADVLSGDPERMHWEDIPITREGEKTTYISARNIPVPGKDLWISTVWDVTGRVEAEREIQHRLAFESVISGISSRFVTESDIDIAINKALGDIGEYCGASRSYVFLIAPSGEEMSNTHEWCADGVPPTIETLQKNPTNLFPWWMERLRNGESIRIQSLDDLPPEAAAERQILEPQGVTSLIVLPLLIRSGLAGFIGFDNVGETRDWTDEDFHLLSITSELFGTAFEQKQAEDRILLHIRRTEALLDLHRIAGSTEQELMDYALDASLLMTKSQYAFIGLMNDDESVMTVHAWSDDAMKECTVGDKTIRFPIESSGVFGECVRTRTPTIINDYATPHPAKHGLPEGHVPITRYLGVPIQHGSRIVAVLAVANKEDEYQDDDVSALATLGNLMGELIFRQRTEASLKESEERYRFISTIITDFAYSCQKEDGGMYQIDWMAGATWQITGYGIDEVIAEGCWGFMIHPDDWQIFEENVLLLPVGESSECDLRIIRKDGKIRWLSAETRCIRDETGRSRVYGGCRDITEEKTARLELELNQERLELAMETGGIAWWEMDCMTGNIAISPQKAEMLGYSPDQFSHYTDFTALLHPDDHEKAMQAMRDHMEGRKQRYEVEYRIKHSAGAYLWFRDIGSVTERGEGGAPLKVVGLVVNITVLKEAEMALRESEKRFRTLFMESPVSIIIHDRDTGEIIDANRKACSSYGFSSVEELKAHDFWLESPYSFKEALNSIRKTVSEGPQEFEWLNRTVTGDLFWEYVRLISVVISGVERILATSIDITARKLAEEELRKSEALLSTAGRMTHFGGWSVNLDENRVIWSDEVARIHGMEPGYSPSVDEGISFYAPEWREKITRVFGDCARDGTPYDEEMEIITAGGERRWVRATGEATTNEYGRIIGVHGAFQDITQRKEAEEAWKKAYTQIEDNMVKFSILNDQIRNPLAIIMALADLEGGESAEKIIMQVKAIDRIITLLDQGVLESEPVRKFMSRHDQLSD</sequence>
<dbReference type="Gene3D" id="2.10.70.100">
    <property type="match status" value="1"/>
</dbReference>
<dbReference type="InterPro" id="IPR029016">
    <property type="entry name" value="GAF-like_dom_sf"/>
</dbReference>
<dbReference type="Pfam" id="PF13185">
    <property type="entry name" value="GAF_2"/>
    <property type="match status" value="1"/>
</dbReference>
<evidence type="ECO:0000259" key="8">
    <source>
        <dbReference type="PROSITE" id="PS50113"/>
    </source>
</evidence>
<feature type="coiled-coil region" evidence="6">
    <location>
        <begin position="908"/>
        <end position="946"/>
    </location>
</feature>
<dbReference type="Pfam" id="PF08448">
    <property type="entry name" value="PAS_4"/>
    <property type="match status" value="2"/>
</dbReference>
<dbReference type="RefSeq" id="WP_255332749.1">
    <property type="nucleotide sequence ID" value="NZ_VOTZ01000014.1"/>
</dbReference>
<dbReference type="SMART" id="SM00065">
    <property type="entry name" value="GAF"/>
    <property type="match status" value="2"/>
</dbReference>
<evidence type="ECO:0000256" key="1">
    <source>
        <dbReference type="ARBA" id="ARBA00000085"/>
    </source>
</evidence>
<dbReference type="InterPro" id="IPR013656">
    <property type="entry name" value="PAS_4"/>
</dbReference>
<evidence type="ECO:0000313" key="10">
    <source>
        <dbReference type="Proteomes" id="UP001524383"/>
    </source>
</evidence>
<dbReference type="CDD" id="cd00130">
    <property type="entry name" value="PAS"/>
    <property type="match status" value="6"/>
</dbReference>
<dbReference type="SMART" id="SM00091">
    <property type="entry name" value="PAS"/>
    <property type="match status" value="7"/>
</dbReference>
<dbReference type="InterPro" id="IPR000014">
    <property type="entry name" value="PAS"/>
</dbReference>
<feature type="domain" description="PAC" evidence="8">
    <location>
        <begin position="340"/>
        <end position="392"/>
    </location>
</feature>
<evidence type="ECO:0000256" key="4">
    <source>
        <dbReference type="ARBA" id="ARBA00022679"/>
    </source>
</evidence>
<dbReference type="Pfam" id="PF00989">
    <property type="entry name" value="PAS"/>
    <property type="match status" value="1"/>
</dbReference>